<name>A0A0D8Y4E8_DICVI</name>
<organism evidence="1 2">
    <name type="scientific">Dictyocaulus viviparus</name>
    <name type="common">Bovine lungworm</name>
    <dbReference type="NCBI Taxonomy" id="29172"/>
    <lineage>
        <taxon>Eukaryota</taxon>
        <taxon>Metazoa</taxon>
        <taxon>Ecdysozoa</taxon>
        <taxon>Nematoda</taxon>
        <taxon>Chromadorea</taxon>
        <taxon>Rhabditida</taxon>
        <taxon>Rhabditina</taxon>
        <taxon>Rhabditomorpha</taxon>
        <taxon>Strongyloidea</taxon>
        <taxon>Metastrongylidae</taxon>
        <taxon>Dictyocaulus</taxon>
    </lineage>
</organism>
<dbReference type="EMBL" id="KN716180">
    <property type="protein sequence ID" value="KJH51595.1"/>
    <property type="molecule type" value="Genomic_DNA"/>
</dbReference>
<reference evidence="1 2" key="1">
    <citation type="submission" date="2013-11" db="EMBL/GenBank/DDBJ databases">
        <title>Draft genome of the bovine lungworm Dictyocaulus viviparus.</title>
        <authorList>
            <person name="Mitreva M."/>
        </authorList>
    </citation>
    <scope>NUCLEOTIDE SEQUENCE [LARGE SCALE GENOMIC DNA]</scope>
    <source>
        <strain evidence="1 2">HannoverDv2000</strain>
    </source>
</reference>
<accession>A0A0D8Y4E8</accession>
<protein>
    <submittedName>
        <fullName evidence="1">Uncharacterized protein</fullName>
    </submittedName>
</protein>
<dbReference type="Proteomes" id="UP000053766">
    <property type="component" value="Unassembled WGS sequence"/>
</dbReference>
<gene>
    <name evidence="1" type="ORF">DICVIV_02228</name>
</gene>
<proteinExistence type="predicted"/>
<evidence type="ECO:0000313" key="1">
    <source>
        <dbReference type="EMBL" id="KJH51595.1"/>
    </source>
</evidence>
<dbReference type="AlphaFoldDB" id="A0A0D8Y4E8"/>
<keyword evidence="2" id="KW-1185">Reference proteome</keyword>
<evidence type="ECO:0000313" key="2">
    <source>
        <dbReference type="Proteomes" id="UP000053766"/>
    </source>
</evidence>
<sequence length="75" mass="8772">MNMTFISAQVLAIIQSPSIYLIHFGTGWLSQAFFNDTRSLAVRYLEKRKYFFPFYKLLEEIAIITTLAANRLFCK</sequence>
<reference evidence="2" key="2">
    <citation type="journal article" date="2016" name="Sci. Rep.">
        <title>Dictyocaulus viviparus genome, variome and transcriptome elucidate lungworm biology and support future intervention.</title>
        <authorList>
            <person name="McNulty S.N."/>
            <person name="Strube C."/>
            <person name="Rosa B.A."/>
            <person name="Martin J.C."/>
            <person name="Tyagi R."/>
            <person name="Choi Y.J."/>
            <person name="Wang Q."/>
            <person name="Hallsworth Pepin K."/>
            <person name="Zhang X."/>
            <person name="Ozersky P."/>
            <person name="Wilson R.K."/>
            <person name="Sternberg P.W."/>
            <person name="Gasser R.B."/>
            <person name="Mitreva M."/>
        </authorList>
    </citation>
    <scope>NUCLEOTIDE SEQUENCE [LARGE SCALE GENOMIC DNA]</scope>
    <source>
        <strain evidence="2">HannoverDv2000</strain>
    </source>
</reference>